<feature type="region of interest" description="Disordered" evidence="1">
    <location>
        <begin position="115"/>
        <end position="159"/>
    </location>
</feature>
<accession>A0AAD8DU66</accession>
<organism evidence="3 4">
    <name type="scientific">Mythimna separata</name>
    <name type="common">Oriental armyworm</name>
    <name type="synonym">Pseudaletia separata</name>
    <dbReference type="NCBI Taxonomy" id="271217"/>
    <lineage>
        <taxon>Eukaryota</taxon>
        <taxon>Metazoa</taxon>
        <taxon>Ecdysozoa</taxon>
        <taxon>Arthropoda</taxon>
        <taxon>Hexapoda</taxon>
        <taxon>Insecta</taxon>
        <taxon>Pterygota</taxon>
        <taxon>Neoptera</taxon>
        <taxon>Endopterygota</taxon>
        <taxon>Lepidoptera</taxon>
        <taxon>Glossata</taxon>
        <taxon>Ditrysia</taxon>
        <taxon>Noctuoidea</taxon>
        <taxon>Noctuidae</taxon>
        <taxon>Noctuinae</taxon>
        <taxon>Hadenini</taxon>
        <taxon>Mythimna</taxon>
    </lineage>
</organism>
<reference evidence="3" key="1">
    <citation type="submission" date="2023-03" db="EMBL/GenBank/DDBJ databases">
        <title>Chromosome-level genomes of two armyworms, Mythimna separata and Mythimna loreyi, provide insights into the biosynthesis and reception of sex pheromones.</title>
        <authorList>
            <person name="Zhao H."/>
        </authorList>
    </citation>
    <scope>NUCLEOTIDE SEQUENCE</scope>
    <source>
        <strain evidence="3">BeijingLab</strain>
        <tissue evidence="3">Pupa</tissue>
    </source>
</reference>
<dbReference type="Proteomes" id="UP001231518">
    <property type="component" value="Chromosome 12"/>
</dbReference>
<evidence type="ECO:0000313" key="3">
    <source>
        <dbReference type="EMBL" id="KAJ8721494.1"/>
    </source>
</evidence>
<proteinExistence type="predicted"/>
<dbReference type="AlphaFoldDB" id="A0AAD8DU66"/>
<keyword evidence="4" id="KW-1185">Reference proteome</keyword>
<evidence type="ECO:0000256" key="1">
    <source>
        <dbReference type="SAM" id="MobiDB-lite"/>
    </source>
</evidence>
<feature type="signal peptide" evidence="2">
    <location>
        <begin position="1"/>
        <end position="17"/>
    </location>
</feature>
<keyword evidence="2" id="KW-0732">Signal</keyword>
<feature type="compositionally biased region" description="Low complexity" evidence="1">
    <location>
        <begin position="134"/>
        <end position="143"/>
    </location>
</feature>
<evidence type="ECO:0000313" key="4">
    <source>
        <dbReference type="Proteomes" id="UP001231518"/>
    </source>
</evidence>
<comment type="caution">
    <text evidence="3">The sequence shown here is derived from an EMBL/GenBank/DDBJ whole genome shotgun (WGS) entry which is preliminary data.</text>
</comment>
<sequence length="159" mass="18454">MCIKFVYFILFISSVCCRHMPRYADLDDEDQHLLRAAYDTPSYDHDDYQQDNDLPLGKLDLLKDGLWAVKAKIKELKAFNKALAANFLSTKLKVKELIEASMALKKHSHGEVEKKKPAYNYQAPSYQPQYAETQYAPQYAEPQYAPPQPQHHHDPYYGQ</sequence>
<name>A0AAD8DU66_MYTSE</name>
<feature type="compositionally biased region" description="Polar residues" evidence="1">
    <location>
        <begin position="122"/>
        <end position="132"/>
    </location>
</feature>
<feature type="chain" id="PRO_5042241014" evidence="2">
    <location>
        <begin position="18"/>
        <end position="159"/>
    </location>
</feature>
<dbReference type="EMBL" id="JARGEI010000013">
    <property type="protein sequence ID" value="KAJ8721494.1"/>
    <property type="molecule type" value="Genomic_DNA"/>
</dbReference>
<gene>
    <name evidence="3" type="ORF">PYW07_002269</name>
</gene>
<protein>
    <submittedName>
        <fullName evidence="3">Uncharacterized protein</fullName>
    </submittedName>
</protein>
<evidence type="ECO:0000256" key="2">
    <source>
        <dbReference type="SAM" id="SignalP"/>
    </source>
</evidence>